<dbReference type="NCBIfam" id="NF033517">
    <property type="entry name" value="transpos_IS66"/>
    <property type="match status" value="1"/>
</dbReference>
<dbReference type="RefSeq" id="WP_014270293.1">
    <property type="nucleotide sequence ID" value="NC_016633.1"/>
</dbReference>
<feature type="region of interest" description="Disordered" evidence="2">
    <location>
        <begin position="53"/>
        <end position="116"/>
    </location>
</feature>
<keyword evidence="1" id="KW-0175">Coiled coil</keyword>
<dbReference type="InterPro" id="IPR024463">
    <property type="entry name" value="Transposase_TnpC_homeodom"/>
</dbReference>
<feature type="coiled-coil region" evidence="1">
    <location>
        <begin position="7"/>
        <end position="41"/>
    </location>
</feature>
<feature type="domain" description="Transposase TnpC homeodomain" evidence="4">
    <location>
        <begin position="54"/>
        <end position="118"/>
    </location>
</feature>
<evidence type="ECO:0000256" key="2">
    <source>
        <dbReference type="SAM" id="MobiDB-lite"/>
    </source>
</evidence>
<organism evidence="6 8">
    <name type="scientific">Sphaerochaeta pleomorpha (strain ATCC BAA-1885 / DSM 22778 / Grapes)</name>
    <dbReference type="NCBI Taxonomy" id="158190"/>
    <lineage>
        <taxon>Bacteria</taxon>
        <taxon>Pseudomonadati</taxon>
        <taxon>Spirochaetota</taxon>
        <taxon>Spirochaetia</taxon>
        <taxon>Spirochaetales</taxon>
        <taxon>Sphaerochaetaceae</taxon>
        <taxon>Sphaerochaeta</taxon>
    </lineage>
</organism>
<dbReference type="InterPro" id="IPR004291">
    <property type="entry name" value="Transposase_IS66_central"/>
</dbReference>
<dbReference type="Pfam" id="PF03050">
    <property type="entry name" value="DDE_Tnp_IS66"/>
    <property type="match status" value="1"/>
</dbReference>
<dbReference type="EMBL" id="CP003155">
    <property type="protein sequence ID" value="AEV29448.1"/>
    <property type="molecule type" value="Genomic_DNA"/>
</dbReference>
<dbReference type="HOGENOM" id="CLU_023034_0_1_12"/>
<feature type="domain" description="Transposase IS66 C-terminal" evidence="5">
    <location>
        <begin position="498"/>
        <end position="540"/>
    </location>
</feature>
<dbReference type="PANTHER" id="PTHR33678">
    <property type="entry name" value="BLL1576 PROTEIN"/>
    <property type="match status" value="1"/>
</dbReference>
<evidence type="ECO:0000259" key="4">
    <source>
        <dbReference type="Pfam" id="PF13007"/>
    </source>
</evidence>
<evidence type="ECO:0000313" key="8">
    <source>
        <dbReference type="Proteomes" id="UP000005632"/>
    </source>
</evidence>
<dbReference type="PANTHER" id="PTHR33678:SF1">
    <property type="entry name" value="BLL1576 PROTEIN"/>
    <property type="match status" value="1"/>
</dbReference>
<dbReference type="Proteomes" id="UP000005632">
    <property type="component" value="Chromosome"/>
</dbReference>
<sequence>MKDQDLLQRMAQKIASLEAENTQLREALNESNELISKLTARLDIIDQRASARARRQFSTNSERSVPAPESTESEAPIPEDNQFDEAEDSGPSDDPPKDPRKKPIGRMTFPDDLPREDIVVDPQEFARLSESDRSPLRRIGEDVVEVLDYQPGVLKVKRYILGKYVDPHNPDLGVLQASRPNDRIIRGGMVSNGLLAASFSDKFIYHLPYARQSIRFESIGCPIGRQNLSRWQIQTTDLLNPLVELIESHLLSQHILHMDETTLKVMREEGRENTQTSYIWLRVYNGHEPAASYRYYPTRAALAAEELTDGFEGILQSDGYGAYRSLVRQSDGRLSSAFCLTHVRRKFYDIAVGTNGRTAKKSASQATKGIGRIAQQFVQDIGAIFALESRLRDQLVRNQIDEEQFLRKRREQAERLFAVFKTHLDQHKKTAMAHTPLAGAINYALNLFEGLKTYLDSPELGPDNSAAERAVRPVALGRSSWHFSGSPVGAKSSCAMYTLLQTAKMNHLDPGAYMNHILDKAAVLVDLPYDAQAWSALLPWKFKPEDLSWQDRAEAFTSLE</sequence>
<evidence type="ECO:0000313" key="6">
    <source>
        <dbReference type="EMBL" id="AEV29445.1"/>
    </source>
</evidence>
<name>G8QWE7_SPHPG</name>
<feature type="compositionally biased region" description="Acidic residues" evidence="2">
    <location>
        <begin position="81"/>
        <end position="91"/>
    </location>
</feature>
<dbReference type="eggNOG" id="COG4974">
    <property type="taxonomic scope" value="Bacteria"/>
</dbReference>
<gene>
    <name evidence="6" type="ordered locus">SpiGrapes_1638</name>
    <name evidence="7" type="ordered locus">SpiGrapes_1641</name>
</gene>
<dbReference type="AlphaFoldDB" id="G8QWE7"/>
<dbReference type="InterPro" id="IPR052344">
    <property type="entry name" value="Transposase-related"/>
</dbReference>
<evidence type="ECO:0000313" key="7">
    <source>
        <dbReference type="EMBL" id="AEV29448.1"/>
    </source>
</evidence>
<accession>G8QWE7</accession>
<dbReference type="InterPro" id="IPR039552">
    <property type="entry name" value="IS66_C"/>
</dbReference>
<keyword evidence="8" id="KW-1185">Reference proteome</keyword>
<proteinExistence type="predicted"/>
<protein>
    <submittedName>
        <fullName evidence="6">Transposase</fullName>
    </submittedName>
</protein>
<dbReference type="Pfam" id="PF13007">
    <property type="entry name" value="LZ_Tnp_IS66"/>
    <property type="match status" value="1"/>
</dbReference>
<dbReference type="OrthoDB" id="357621at2"/>
<dbReference type="EMBL" id="CP003155">
    <property type="protein sequence ID" value="AEV29445.1"/>
    <property type="molecule type" value="Genomic_DNA"/>
</dbReference>
<dbReference type="STRING" id="158190.SpiGrapes_1638"/>
<dbReference type="Pfam" id="PF13817">
    <property type="entry name" value="DDE_Tnp_IS66_C"/>
    <property type="match status" value="1"/>
</dbReference>
<evidence type="ECO:0000259" key="5">
    <source>
        <dbReference type="Pfam" id="PF13817"/>
    </source>
</evidence>
<evidence type="ECO:0000256" key="1">
    <source>
        <dbReference type="SAM" id="Coils"/>
    </source>
</evidence>
<feature type="domain" description="Transposase IS66 central" evidence="3">
    <location>
        <begin position="188"/>
        <end position="491"/>
    </location>
</feature>
<reference evidence="6 8" key="1">
    <citation type="submission" date="2011-11" db="EMBL/GenBank/DDBJ databases">
        <title>Complete sequence of Spirochaeta sp. grapes.</title>
        <authorList>
            <consortium name="US DOE Joint Genome Institute"/>
            <person name="Lucas S."/>
            <person name="Han J."/>
            <person name="Lapidus A."/>
            <person name="Cheng J.-F."/>
            <person name="Goodwin L."/>
            <person name="Pitluck S."/>
            <person name="Peters L."/>
            <person name="Ovchinnikova G."/>
            <person name="Munk A.C."/>
            <person name="Detter J.C."/>
            <person name="Han C."/>
            <person name="Tapia R."/>
            <person name="Land M."/>
            <person name="Hauser L."/>
            <person name="Kyrpides N."/>
            <person name="Ivanova N."/>
            <person name="Pagani I."/>
            <person name="Ritalahtilisa K."/>
            <person name="Loeffler F."/>
            <person name="Woyke T."/>
        </authorList>
    </citation>
    <scope>NUCLEOTIDE SEQUENCE [LARGE SCALE GENOMIC DNA]</scope>
    <source>
        <strain evidence="8">ATCC BAA-1885 / DSM 22778 / Grapes</strain>
        <strain evidence="6">Grapes</strain>
    </source>
</reference>
<dbReference type="KEGG" id="sgp:SpiGrapes_1641"/>
<dbReference type="KEGG" id="sgp:SpiGrapes_1638"/>
<evidence type="ECO:0000259" key="3">
    <source>
        <dbReference type="Pfam" id="PF03050"/>
    </source>
</evidence>